<dbReference type="InterPro" id="IPR002410">
    <property type="entry name" value="Peptidase_S33"/>
</dbReference>
<evidence type="ECO:0000256" key="2">
    <source>
        <dbReference type="ARBA" id="ARBA00004496"/>
    </source>
</evidence>
<feature type="active site" description="Nucleophile" evidence="12">
    <location>
        <position position="110"/>
    </location>
</feature>
<dbReference type="PRINTS" id="PR00793">
    <property type="entry name" value="PROAMNOPTASE"/>
</dbReference>
<gene>
    <name evidence="15" type="ORF">GZ78_06215</name>
</gene>
<dbReference type="eggNOG" id="COG0596">
    <property type="taxonomic scope" value="Bacteria"/>
</dbReference>
<dbReference type="PANTHER" id="PTHR43722">
    <property type="entry name" value="PROLINE IMINOPEPTIDASE"/>
    <property type="match status" value="1"/>
</dbReference>
<accession>A0A081NM40</accession>
<evidence type="ECO:0000256" key="12">
    <source>
        <dbReference type="PIRSR" id="PIRSR006431-1"/>
    </source>
</evidence>
<dbReference type="GO" id="GO:0004177">
    <property type="term" value="F:aminopeptidase activity"/>
    <property type="evidence" value="ECO:0007669"/>
    <property type="project" value="UniProtKB-UniRule"/>
</dbReference>
<organism evidence="15 16">
    <name type="scientific">Endozoicomonas numazuensis</name>
    <dbReference type="NCBI Taxonomy" id="1137799"/>
    <lineage>
        <taxon>Bacteria</taxon>
        <taxon>Pseudomonadati</taxon>
        <taxon>Pseudomonadota</taxon>
        <taxon>Gammaproteobacteria</taxon>
        <taxon>Oceanospirillales</taxon>
        <taxon>Endozoicomonadaceae</taxon>
        <taxon>Endozoicomonas</taxon>
    </lineage>
</organism>
<keyword evidence="6 11" id="KW-0031">Aminopeptidase</keyword>
<evidence type="ECO:0000256" key="10">
    <source>
        <dbReference type="ARBA" id="ARBA00029605"/>
    </source>
</evidence>
<dbReference type="EC" id="3.4.11.5" evidence="4 11"/>
<keyword evidence="9 11" id="KW-0378">Hydrolase</keyword>
<feature type="active site" description="Proton donor" evidence="12">
    <location>
        <position position="294"/>
    </location>
</feature>
<dbReference type="GO" id="GO:0005737">
    <property type="term" value="C:cytoplasm"/>
    <property type="evidence" value="ECO:0007669"/>
    <property type="project" value="UniProtKB-SubCell"/>
</dbReference>
<evidence type="ECO:0000313" key="15">
    <source>
        <dbReference type="EMBL" id="KEQ19513.1"/>
    </source>
</evidence>
<comment type="catalytic activity">
    <reaction evidence="1 11 13">
        <text>Release of N-terminal proline from a peptide.</text>
        <dbReference type="EC" id="3.4.11.5"/>
    </reaction>
</comment>
<dbReference type="InterPro" id="IPR000073">
    <property type="entry name" value="AB_hydrolase_1"/>
</dbReference>
<comment type="caution">
    <text evidence="15">The sequence shown here is derived from an EMBL/GenBank/DDBJ whole genome shotgun (WGS) entry which is preliminary data.</text>
</comment>
<evidence type="ECO:0000256" key="5">
    <source>
        <dbReference type="ARBA" id="ARBA00021843"/>
    </source>
</evidence>
<evidence type="ECO:0000256" key="9">
    <source>
        <dbReference type="ARBA" id="ARBA00022801"/>
    </source>
</evidence>
<evidence type="ECO:0000256" key="3">
    <source>
        <dbReference type="ARBA" id="ARBA00010088"/>
    </source>
</evidence>
<evidence type="ECO:0000256" key="7">
    <source>
        <dbReference type="ARBA" id="ARBA00022490"/>
    </source>
</evidence>
<evidence type="ECO:0000256" key="6">
    <source>
        <dbReference type="ARBA" id="ARBA00022438"/>
    </source>
</evidence>
<dbReference type="Gene3D" id="3.40.50.1820">
    <property type="entry name" value="alpha/beta hydrolase"/>
    <property type="match status" value="1"/>
</dbReference>
<proteinExistence type="inferred from homology"/>
<sequence>MRTLYPAIKPFSVFKLAVDAVHQVYVEECGSPDGIPVLFVHGGPGVGASEKARRFFDPEKYRIILFDQRGCGRSAPHAELKGNTTQNLIADMELIREHLGIDKWILFGGSWGSTLSLLYAQAHPKRVMAMVLRGIFLSRQKDFDWLYSESGAGRVFPDHWKHFEEIIPESERGNMLEAYYRRLTGDDELARMSAAKHWSLWEGRISTLKPCPDVEEYCSEPHNALAISRIEAHFFMNDSFIEPHQIIRDMKYIDQIPGIIVHGRYDMICPLDNAQVLADHWAEAELQVVREAGHASTEPGIVDALVIATDKLAVKFG</sequence>
<dbReference type="InterPro" id="IPR005944">
    <property type="entry name" value="Pro_iminopeptidase"/>
</dbReference>
<dbReference type="PANTHER" id="PTHR43722:SF1">
    <property type="entry name" value="PROLINE IMINOPEPTIDASE"/>
    <property type="match status" value="1"/>
</dbReference>
<feature type="domain" description="AB hydrolase-1" evidence="14">
    <location>
        <begin position="36"/>
        <end position="296"/>
    </location>
</feature>
<evidence type="ECO:0000256" key="4">
    <source>
        <dbReference type="ARBA" id="ARBA00012568"/>
    </source>
</evidence>
<protein>
    <recommendedName>
        <fullName evidence="5 11">Proline iminopeptidase</fullName>
        <shortName evidence="11">PIP</shortName>
        <ecNumber evidence="4 11">3.4.11.5</ecNumber>
    </recommendedName>
    <alternativeName>
        <fullName evidence="10 11">Prolyl aminopeptidase</fullName>
    </alternativeName>
</protein>
<evidence type="ECO:0000256" key="11">
    <source>
        <dbReference type="PIRNR" id="PIRNR006431"/>
    </source>
</evidence>
<evidence type="ECO:0000256" key="13">
    <source>
        <dbReference type="RuleBase" id="RU003421"/>
    </source>
</evidence>
<reference evidence="15 16" key="1">
    <citation type="submission" date="2014-06" db="EMBL/GenBank/DDBJ databases">
        <title>Whole Genome Sequences of Three Symbiotic Endozoicomonas Bacteria.</title>
        <authorList>
            <person name="Neave M.J."/>
            <person name="Apprill A."/>
            <person name="Voolstra C.R."/>
        </authorList>
    </citation>
    <scope>NUCLEOTIDE SEQUENCE [LARGE SCALE GENOMIC DNA]</scope>
    <source>
        <strain evidence="15 16">DSM 25634</strain>
    </source>
</reference>
<comment type="similarity">
    <text evidence="3 11 13">Belongs to the peptidase S33 family.</text>
</comment>
<comment type="subcellular location">
    <subcellularLocation>
        <location evidence="2 11">Cytoplasm</location>
    </subcellularLocation>
</comment>
<dbReference type="GO" id="GO:0006508">
    <property type="term" value="P:proteolysis"/>
    <property type="evidence" value="ECO:0007669"/>
    <property type="project" value="UniProtKB-KW"/>
</dbReference>
<dbReference type="EMBL" id="JOKH01000001">
    <property type="protein sequence ID" value="KEQ19513.1"/>
    <property type="molecule type" value="Genomic_DNA"/>
</dbReference>
<dbReference type="OrthoDB" id="9796770at2"/>
<dbReference type="NCBIfam" id="TIGR01249">
    <property type="entry name" value="pro_imino_pep_1"/>
    <property type="match status" value="1"/>
</dbReference>
<dbReference type="SUPFAM" id="SSF53474">
    <property type="entry name" value="alpha/beta-Hydrolases"/>
    <property type="match status" value="1"/>
</dbReference>
<name>A0A081NM40_9GAMM</name>
<keyword evidence="8 11" id="KW-0645">Protease</keyword>
<evidence type="ECO:0000256" key="1">
    <source>
        <dbReference type="ARBA" id="ARBA00001585"/>
    </source>
</evidence>
<dbReference type="PRINTS" id="PR00111">
    <property type="entry name" value="ABHYDROLASE"/>
</dbReference>
<keyword evidence="16" id="KW-1185">Reference proteome</keyword>
<evidence type="ECO:0000313" key="16">
    <source>
        <dbReference type="Proteomes" id="UP000028073"/>
    </source>
</evidence>
<evidence type="ECO:0000256" key="8">
    <source>
        <dbReference type="ARBA" id="ARBA00022670"/>
    </source>
</evidence>
<dbReference type="AlphaFoldDB" id="A0A081NM40"/>
<dbReference type="PIRSF" id="PIRSF006431">
    <property type="entry name" value="Pept_S33"/>
    <property type="match status" value="1"/>
</dbReference>
<dbReference type="STRING" id="1137799.GZ78_06215"/>
<dbReference type="Proteomes" id="UP000028073">
    <property type="component" value="Unassembled WGS sequence"/>
</dbReference>
<feature type="active site" evidence="12">
    <location>
        <position position="266"/>
    </location>
</feature>
<dbReference type="RefSeq" id="WP_034833392.1">
    <property type="nucleotide sequence ID" value="NZ_JOKH01000001.1"/>
</dbReference>
<dbReference type="Pfam" id="PF00561">
    <property type="entry name" value="Abhydrolase_1"/>
    <property type="match status" value="1"/>
</dbReference>
<keyword evidence="7 11" id="KW-0963">Cytoplasm</keyword>
<evidence type="ECO:0000259" key="14">
    <source>
        <dbReference type="Pfam" id="PF00561"/>
    </source>
</evidence>
<dbReference type="InterPro" id="IPR029058">
    <property type="entry name" value="AB_hydrolase_fold"/>
</dbReference>